<evidence type="ECO:0000313" key="7">
    <source>
        <dbReference type="EMBL" id="MFG6432985.1"/>
    </source>
</evidence>
<keyword evidence="8" id="KW-1185">Reference proteome</keyword>
<dbReference type="PROSITE" id="PS00557">
    <property type="entry name" value="FMN_HYDROXY_ACID_DH_1"/>
    <property type="match status" value="1"/>
</dbReference>
<evidence type="ECO:0000256" key="2">
    <source>
        <dbReference type="ARBA" id="ARBA00022630"/>
    </source>
</evidence>
<dbReference type="PIRSF" id="PIRSF000138">
    <property type="entry name" value="Al-hdrx_acd_dh"/>
    <property type="match status" value="1"/>
</dbReference>
<comment type="caution">
    <text evidence="7">The sequence shown here is derived from an EMBL/GenBank/DDBJ whole genome shotgun (WGS) entry which is preliminary data.</text>
</comment>
<name>A0ABW7FBJ0_9BURK</name>
<dbReference type="Proteomes" id="UP001606210">
    <property type="component" value="Unassembled WGS sequence"/>
</dbReference>
<feature type="domain" description="FMN hydroxy acid dehydrogenase" evidence="6">
    <location>
        <begin position="1"/>
        <end position="379"/>
    </location>
</feature>
<organism evidence="7 8">
    <name type="scientific">Pelomonas parva</name>
    <dbReference type="NCBI Taxonomy" id="3299032"/>
    <lineage>
        <taxon>Bacteria</taxon>
        <taxon>Pseudomonadati</taxon>
        <taxon>Pseudomonadota</taxon>
        <taxon>Betaproteobacteria</taxon>
        <taxon>Burkholderiales</taxon>
        <taxon>Sphaerotilaceae</taxon>
        <taxon>Roseateles</taxon>
    </lineage>
</organism>
<dbReference type="InterPro" id="IPR008259">
    <property type="entry name" value="FMN_hydac_DH_AS"/>
</dbReference>
<dbReference type="RefSeq" id="WP_394483291.1">
    <property type="nucleotide sequence ID" value="NZ_JBIGHV010000010.1"/>
</dbReference>
<dbReference type="PANTHER" id="PTHR10578">
    <property type="entry name" value="S -2-HYDROXY-ACID OXIDASE-RELATED"/>
    <property type="match status" value="1"/>
</dbReference>
<keyword evidence="3" id="KW-0288">FMN</keyword>
<protein>
    <submittedName>
        <fullName evidence="7">Alpha-hydroxy acid oxidase</fullName>
        <ecNumber evidence="7">1.-.-.-</ecNumber>
    </submittedName>
</protein>
<dbReference type="PANTHER" id="PTHR10578:SF107">
    <property type="entry name" value="2-HYDROXYACID OXIDASE 1"/>
    <property type="match status" value="1"/>
</dbReference>
<dbReference type="InterPro" id="IPR037396">
    <property type="entry name" value="FMN_HAD"/>
</dbReference>
<keyword evidence="4 7" id="KW-0560">Oxidoreductase</keyword>
<evidence type="ECO:0000256" key="1">
    <source>
        <dbReference type="ARBA" id="ARBA00001917"/>
    </source>
</evidence>
<reference evidence="7 8" key="1">
    <citation type="submission" date="2024-08" db="EMBL/GenBank/DDBJ databases">
        <authorList>
            <person name="Lu H."/>
        </authorList>
    </citation>
    <scope>NUCLEOTIDE SEQUENCE [LARGE SCALE GENOMIC DNA]</scope>
    <source>
        <strain evidence="7 8">LYH14W</strain>
    </source>
</reference>
<comment type="similarity">
    <text evidence="5">Belongs to the FMN-dependent alpha-hydroxy acid dehydrogenase family.</text>
</comment>
<dbReference type="InterPro" id="IPR000262">
    <property type="entry name" value="FMN-dep_DH"/>
</dbReference>
<dbReference type="PROSITE" id="PS51349">
    <property type="entry name" value="FMN_HYDROXY_ACID_DH_2"/>
    <property type="match status" value="1"/>
</dbReference>
<evidence type="ECO:0000313" key="8">
    <source>
        <dbReference type="Proteomes" id="UP001606210"/>
    </source>
</evidence>
<accession>A0ABW7FBJ0</accession>
<keyword evidence="2" id="KW-0285">Flavoprotein</keyword>
<evidence type="ECO:0000256" key="4">
    <source>
        <dbReference type="ARBA" id="ARBA00023002"/>
    </source>
</evidence>
<evidence type="ECO:0000256" key="3">
    <source>
        <dbReference type="ARBA" id="ARBA00022643"/>
    </source>
</evidence>
<dbReference type="EC" id="1.-.-.-" evidence="7"/>
<dbReference type="SUPFAM" id="SSF51395">
    <property type="entry name" value="FMN-linked oxidoreductases"/>
    <property type="match status" value="1"/>
</dbReference>
<sequence length="381" mass="41028">MLLNADDFREEARRLLPRFVFDYVDGAADDGDCLRRNRSDLESLTLAPRVLRDTTVIDTSIEVFGRQWRVPFGIAPTGLNGLVQPGGDAILSAAADRAGAPFALSTASNMRLEDVRAAAPGGVQWMQLYVMHREMAQRIVQRAQKAGYQALVLTVDVPVSGNRELDARNGFKMPFRPTPKLAWDLITHPRWALRAARAGAPDFANITADGADAGSASMQAALLARAMDRSLVWETLARLRDDWKGPLLLKGLLHPHDARLAVEHGVDGLIVSNHGGRQLDASPSAISALPGVVAAVQGRMPVFMDSGIRRGTHIAKAIALGATGVFVGRPVLYGLAARGAVGVDRVLGLLAEELVRTMTLLGTPRIADLRSLIDAPLNVRQ</sequence>
<comment type="cofactor">
    <cofactor evidence="1">
        <name>FMN</name>
        <dbReference type="ChEBI" id="CHEBI:58210"/>
    </cofactor>
</comment>
<gene>
    <name evidence="7" type="ORF">ACG00Y_23930</name>
</gene>
<dbReference type="InterPro" id="IPR012133">
    <property type="entry name" value="Alpha-hydoxy_acid_DH_FMN"/>
</dbReference>
<evidence type="ECO:0000259" key="6">
    <source>
        <dbReference type="PROSITE" id="PS51349"/>
    </source>
</evidence>
<proteinExistence type="inferred from homology"/>
<dbReference type="EMBL" id="JBIGHV010000010">
    <property type="protein sequence ID" value="MFG6432985.1"/>
    <property type="molecule type" value="Genomic_DNA"/>
</dbReference>
<dbReference type="InterPro" id="IPR013785">
    <property type="entry name" value="Aldolase_TIM"/>
</dbReference>
<dbReference type="Pfam" id="PF01070">
    <property type="entry name" value="FMN_dh"/>
    <property type="match status" value="1"/>
</dbReference>
<evidence type="ECO:0000256" key="5">
    <source>
        <dbReference type="ARBA" id="ARBA00024042"/>
    </source>
</evidence>
<dbReference type="Gene3D" id="3.20.20.70">
    <property type="entry name" value="Aldolase class I"/>
    <property type="match status" value="1"/>
</dbReference>
<dbReference type="GO" id="GO:0016491">
    <property type="term" value="F:oxidoreductase activity"/>
    <property type="evidence" value="ECO:0007669"/>
    <property type="project" value="UniProtKB-KW"/>
</dbReference>